<feature type="binding site" description="covalent" evidence="7">
    <location>
        <position position="142"/>
    </location>
    <ligand>
        <name>heme c</name>
        <dbReference type="ChEBI" id="CHEBI:61717"/>
    </ligand>
</feature>
<feature type="binding site" description="covalent" evidence="7">
    <location>
        <position position="145"/>
    </location>
    <ligand>
        <name>heme c</name>
        <dbReference type="ChEBI" id="CHEBI:61717"/>
    </ligand>
</feature>
<organism evidence="9 10">
    <name type="scientific">Cohaesibacter gelatinilyticus</name>
    <dbReference type="NCBI Taxonomy" id="372072"/>
    <lineage>
        <taxon>Bacteria</taxon>
        <taxon>Pseudomonadati</taxon>
        <taxon>Pseudomonadota</taxon>
        <taxon>Alphaproteobacteria</taxon>
        <taxon>Hyphomicrobiales</taxon>
        <taxon>Cohaesibacteraceae</taxon>
    </lineage>
</organism>
<dbReference type="GO" id="GO:0020037">
    <property type="term" value="F:heme binding"/>
    <property type="evidence" value="ECO:0007669"/>
    <property type="project" value="InterPro"/>
</dbReference>
<feature type="signal peptide" evidence="8">
    <location>
        <begin position="1"/>
        <end position="20"/>
    </location>
</feature>
<dbReference type="GO" id="GO:0009055">
    <property type="term" value="F:electron transfer activity"/>
    <property type="evidence" value="ECO:0007669"/>
    <property type="project" value="InterPro"/>
</dbReference>
<dbReference type="EMBL" id="OBEL01000001">
    <property type="protein sequence ID" value="SNZ07661.1"/>
    <property type="molecule type" value="Genomic_DNA"/>
</dbReference>
<dbReference type="Proteomes" id="UP000219439">
    <property type="component" value="Unassembled WGS sequence"/>
</dbReference>
<feature type="binding site" description="axial binding residue" evidence="6">
    <location>
        <position position="146"/>
    </location>
    <ligand>
        <name>heme c</name>
        <dbReference type="ChEBI" id="CHEBI:61717"/>
    </ligand>
    <ligandPart>
        <name>Fe</name>
        <dbReference type="ChEBI" id="CHEBI:18248"/>
    </ligandPart>
</feature>
<evidence type="ECO:0000256" key="5">
    <source>
        <dbReference type="ARBA" id="ARBA00023004"/>
    </source>
</evidence>
<evidence type="ECO:0000256" key="7">
    <source>
        <dbReference type="PIRSR" id="PIRSR000027-2"/>
    </source>
</evidence>
<sequence>MRKIILAAVTAALFSIPALAADDPVKDAVEARQGYYKLLGANMGMLAGMAKGEIEYDAEKAKLHAGNIAKLAETNHGFLFVPGSSSEDMPGVSRALPAIWKDMPGVGAAAKKFKDAAANIANVAGEGRAALGGGVKMLGGSCKGCHDNFRVK</sequence>
<dbReference type="GO" id="GO:0022900">
    <property type="term" value="P:electron transport chain"/>
    <property type="evidence" value="ECO:0007669"/>
    <property type="project" value="InterPro"/>
</dbReference>
<evidence type="ECO:0000256" key="3">
    <source>
        <dbReference type="ARBA" id="ARBA00022723"/>
    </source>
</evidence>
<gene>
    <name evidence="9" type="ORF">SAMN06265368_1196</name>
</gene>
<dbReference type="SUPFAM" id="SSF47175">
    <property type="entry name" value="Cytochromes"/>
    <property type="match status" value="1"/>
</dbReference>
<evidence type="ECO:0000256" key="6">
    <source>
        <dbReference type="PIRSR" id="PIRSR000027-1"/>
    </source>
</evidence>
<name>A0A285NJ32_9HYPH</name>
<keyword evidence="8" id="KW-0732">Signal</keyword>
<protein>
    <submittedName>
        <fullName evidence="9">Cytochrome c556</fullName>
    </submittedName>
</protein>
<dbReference type="InterPro" id="IPR012127">
    <property type="entry name" value="Cyt_c_prime"/>
</dbReference>
<evidence type="ECO:0000313" key="10">
    <source>
        <dbReference type="Proteomes" id="UP000219439"/>
    </source>
</evidence>
<keyword evidence="2 7" id="KW-0349">Heme</keyword>
<keyword evidence="3 6" id="KW-0479">Metal-binding</keyword>
<dbReference type="GO" id="GO:0005506">
    <property type="term" value="F:iron ion binding"/>
    <property type="evidence" value="ECO:0007669"/>
    <property type="project" value="InterPro"/>
</dbReference>
<keyword evidence="5 6" id="KW-0408">Iron</keyword>
<keyword evidence="1" id="KW-0813">Transport</keyword>
<feature type="chain" id="PRO_5012741342" evidence="8">
    <location>
        <begin position="21"/>
        <end position="152"/>
    </location>
</feature>
<dbReference type="Gene3D" id="1.20.120.10">
    <property type="entry name" value="Cytochrome c/b562"/>
    <property type="match status" value="1"/>
</dbReference>
<evidence type="ECO:0000256" key="1">
    <source>
        <dbReference type="ARBA" id="ARBA00022448"/>
    </source>
</evidence>
<dbReference type="AlphaFoldDB" id="A0A285NJ32"/>
<dbReference type="GO" id="GO:0042597">
    <property type="term" value="C:periplasmic space"/>
    <property type="evidence" value="ECO:0007669"/>
    <property type="project" value="InterPro"/>
</dbReference>
<keyword evidence="10" id="KW-1185">Reference proteome</keyword>
<keyword evidence="4" id="KW-0249">Electron transport</keyword>
<dbReference type="RefSeq" id="WP_097152412.1">
    <property type="nucleotide sequence ID" value="NZ_OBEL01000001.1"/>
</dbReference>
<dbReference type="OrthoDB" id="9811729at2"/>
<accession>A0A285NJ32</accession>
<proteinExistence type="predicted"/>
<evidence type="ECO:0000256" key="4">
    <source>
        <dbReference type="ARBA" id="ARBA00022982"/>
    </source>
</evidence>
<reference evidence="9 10" key="1">
    <citation type="submission" date="2017-09" db="EMBL/GenBank/DDBJ databases">
        <authorList>
            <person name="Ehlers B."/>
            <person name="Leendertz F.H."/>
        </authorList>
    </citation>
    <scope>NUCLEOTIDE SEQUENCE [LARGE SCALE GENOMIC DNA]</scope>
    <source>
        <strain evidence="9 10">DSM 18289</strain>
    </source>
</reference>
<dbReference type="PROSITE" id="PS51009">
    <property type="entry name" value="CYTCII"/>
    <property type="match status" value="1"/>
</dbReference>
<evidence type="ECO:0000256" key="8">
    <source>
        <dbReference type="SAM" id="SignalP"/>
    </source>
</evidence>
<dbReference type="Pfam" id="PF01322">
    <property type="entry name" value="Cytochrom_C_2"/>
    <property type="match status" value="1"/>
</dbReference>
<dbReference type="InterPro" id="IPR010980">
    <property type="entry name" value="Cyt_c/b562"/>
</dbReference>
<dbReference type="PIRSF" id="PIRSF000027">
    <property type="entry name" value="Cytc_c_prime"/>
    <property type="match status" value="1"/>
</dbReference>
<evidence type="ECO:0000313" key="9">
    <source>
        <dbReference type="EMBL" id="SNZ07661.1"/>
    </source>
</evidence>
<evidence type="ECO:0000256" key="2">
    <source>
        <dbReference type="ARBA" id="ARBA00022617"/>
    </source>
</evidence>
<dbReference type="InterPro" id="IPR002321">
    <property type="entry name" value="Cyt_c_II"/>
</dbReference>
<comment type="PTM">
    <text evidence="7">Binds 1 heme group per subunit.</text>
</comment>